<comment type="caution">
    <text evidence="2">The sequence shown here is derived from an EMBL/GenBank/DDBJ whole genome shotgun (WGS) entry which is preliminary data.</text>
</comment>
<dbReference type="EMBL" id="JAUOEK010000140">
    <property type="protein sequence ID" value="MDO5971007.1"/>
    <property type="molecule type" value="Genomic_DNA"/>
</dbReference>
<evidence type="ECO:0000313" key="2">
    <source>
        <dbReference type="EMBL" id="MDO5971007.1"/>
    </source>
</evidence>
<sequence length="176" mass="20027">MKKLSYIILGFIIGAVLTYYFCPKSIDTETMETKVKTAEELVRPDGAIEQDYAQKLNKNWTEYREPAVDSAAQRQGREKDNRWTEWSLEELEEYLVYSQGMADLLGYKMNGVRVYLGVYGEDSGPKKKNLTTMFIVPRGKKKQEAASMIPFSFQNRNKNLPIDPLNDGNGGSGGYE</sequence>
<keyword evidence="1" id="KW-0812">Transmembrane</keyword>
<keyword evidence="1" id="KW-1133">Transmembrane helix</keyword>
<keyword evidence="1" id="KW-0472">Membrane</keyword>
<reference evidence="2" key="1">
    <citation type="submission" date="2023-07" db="EMBL/GenBank/DDBJ databases">
        <title>Two novel species in the genus Flavivirga.</title>
        <authorList>
            <person name="Kwon K."/>
        </authorList>
    </citation>
    <scope>NUCLEOTIDE SEQUENCE</scope>
    <source>
        <strain evidence="2">KCTC 52353</strain>
    </source>
</reference>
<dbReference type="RefSeq" id="WP_303278708.1">
    <property type="nucleotide sequence ID" value="NZ_JAUOEK010000140.1"/>
</dbReference>
<feature type="transmembrane region" description="Helical" evidence="1">
    <location>
        <begin position="6"/>
        <end position="22"/>
    </location>
</feature>
<proteinExistence type="predicted"/>
<keyword evidence="3" id="KW-1185">Reference proteome</keyword>
<name>A0ABT8WDB1_9FLAO</name>
<protein>
    <submittedName>
        <fullName evidence="2">Uncharacterized protein</fullName>
    </submittedName>
</protein>
<dbReference type="Proteomes" id="UP001176883">
    <property type="component" value="Unassembled WGS sequence"/>
</dbReference>
<gene>
    <name evidence="2" type="ORF">Q4Q35_14460</name>
</gene>
<evidence type="ECO:0000313" key="3">
    <source>
        <dbReference type="Proteomes" id="UP001176883"/>
    </source>
</evidence>
<accession>A0ABT8WDB1</accession>
<organism evidence="2 3">
    <name type="scientific">Flavivirga aquimarina</name>
    <dbReference type="NCBI Taxonomy" id="2027862"/>
    <lineage>
        <taxon>Bacteria</taxon>
        <taxon>Pseudomonadati</taxon>
        <taxon>Bacteroidota</taxon>
        <taxon>Flavobacteriia</taxon>
        <taxon>Flavobacteriales</taxon>
        <taxon>Flavobacteriaceae</taxon>
        <taxon>Flavivirga</taxon>
    </lineage>
</organism>
<evidence type="ECO:0000256" key="1">
    <source>
        <dbReference type="SAM" id="Phobius"/>
    </source>
</evidence>